<organism evidence="2 3">
    <name type="scientific">Manganibacter manganicus</name>
    <dbReference type="NCBI Taxonomy" id="1873176"/>
    <lineage>
        <taxon>Bacteria</taxon>
        <taxon>Pseudomonadati</taxon>
        <taxon>Pseudomonadota</taxon>
        <taxon>Alphaproteobacteria</taxon>
        <taxon>Hyphomicrobiales</taxon>
        <taxon>Phyllobacteriaceae</taxon>
        <taxon>Manganibacter</taxon>
    </lineage>
</organism>
<sequence length="217" mass="22512">MKAVVVKLGGSTSREAQGPVWIAALAKAALPLVIVPGGGPFADAVRAAQADMGFSDRAAHAMAVLAMEQFAHLILDEQPVADGRPRLVGVRSFPEMQAALAAGRIPVWLPSCMALEAHDIRESWDVTSDSLAAWLAGKLTGQTLLLIKQSGDFSEGDTAVSLMQRGILDAGFAEMLPQGVELRLAGPNDAPAAASILASGRLPGVAIKSAQAVERTV</sequence>
<gene>
    <name evidence="2" type="ORF">BFN67_20610</name>
</gene>
<reference evidence="2 3" key="1">
    <citation type="journal article" date="2016" name="Int. J. Syst. Evol. Microbiol.">
        <title>Pseudaminobacter manganicus sp. nov., isolated from sludge of a manganese mine.</title>
        <authorList>
            <person name="Li J."/>
            <person name="Huang J."/>
            <person name="Liao S."/>
            <person name="Wang G."/>
        </authorList>
    </citation>
    <scope>NUCLEOTIDE SEQUENCE [LARGE SCALE GENOMIC DNA]</scope>
    <source>
        <strain evidence="2 3">JH-7</strain>
    </source>
</reference>
<dbReference type="OrthoDB" id="6683219at2"/>
<dbReference type="InterPro" id="IPR036393">
    <property type="entry name" value="AceGlu_kinase-like_sf"/>
</dbReference>
<dbReference type="EMBL" id="MDET01000022">
    <property type="protein sequence ID" value="OQM75016.1"/>
    <property type="molecule type" value="Genomic_DNA"/>
</dbReference>
<dbReference type="AlphaFoldDB" id="A0A1V8RPA0"/>
<feature type="domain" description="Aspartate/glutamate/uridylate kinase" evidence="1">
    <location>
        <begin position="3"/>
        <end position="148"/>
    </location>
</feature>
<protein>
    <submittedName>
        <fullName evidence="2">Dihydroneopterin aldolase</fullName>
    </submittedName>
</protein>
<proteinExistence type="predicted"/>
<dbReference type="InterPro" id="IPR001048">
    <property type="entry name" value="Asp/Glu/Uridylate_kinase"/>
</dbReference>
<dbReference type="STRING" id="1873176.BFN67_20610"/>
<name>A0A1V8RPA0_9HYPH</name>
<keyword evidence="3" id="KW-1185">Reference proteome</keyword>
<evidence type="ECO:0000313" key="3">
    <source>
        <dbReference type="Proteomes" id="UP000191905"/>
    </source>
</evidence>
<dbReference type="Pfam" id="PF00696">
    <property type="entry name" value="AA_kinase"/>
    <property type="match status" value="1"/>
</dbReference>
<dbReference type="Proteomes" id="UP000191905">
    <property type="component" value="Unassembled WGS sequence"/>
</dbReference>
<evidence type="ECO:0000259" key="1">
    <source>
        <dbReference type="Pfam" id="PF00696"/>
    </source>
</evidence>
<accession>A0A1V8RPA0</accession>
<dbReference type="RefSeq" id="WP_080920221.1">
    <property type="nucleotide sequence ID" value="NZ_MDET01000022.1"/>
</dbReference>
<comment type="caution">
    <text evidence="2">The sequence shown here is derived from an EMBL/GenBank/DDBJ whole genome shotgun (WGS) entry which is preliminary data.</text>
</comment>
<evidence type="ECO:0000313" key="2">
    <source>
        <dbReference type="EMBL" id="OQM75016.1"/>
    </source>
</evidence>
<dbReference type="Gene3D" id="3.40.1160.10">
    <property type="entry name" value="Acetylglutamate kinase-like"/>
    <property type="match status" value="1"/>
</dbReference>
<dbReference type="SUPFAM" id="SSF53633">
    <property type="entry name" value="Carbamate kinase-like"/>
    <property type="match status" value="1"/>
</dbReference>